<dbReference type="eggNOG" id="COG3290">
    <property type="taxonomic scope" value="Bacteria"/>
</dbReference>
<feature type="coiled-coil region" evidence="3">
    <location>
        <begin position="158"/>
        <end position="185"/>
    </location>
</feature>
<keyword evidence="6" id="KW-1185">Reference proteome</keyword>
<dbReference type="CDD" id="cd00075">
    <property type="entry name" value="HATPase"/>
    <property type="match status" value="1"/>
</dbReference>
<dbReference type="EMBL" id="HE774682">
    <property type="protein sequence ID" value="CCG53729.1"/>
    <property type="molecule type" value="Genomic_DNA"/>
</dbReference>
<dbReference type="PRINTS" id="PR00344">
    <property type="entry name" value="BCTRLSENSOR"/>
</dbReference>
<keyword evidence="3" id="KW-0175">Coiled coil</keyword>
<feature type="domain" description="Histidine kinase" evidence="4">
    <location>
        <begin position="315"/>
        <end position="527"/>
    </location>
</feature>
<dbReference type="Pfam" id="PF01590">
    <property type="entry name" value="GAF"/>
    <property type="match status" value="1"/>
</dbReference>
<proteinExistence type="predicted"/>
<name>H8XTZ9_FLAIG</name>
<keyword evidence="5" id="KW-0808">Transferase</keyword>
<dbReference type="CDD" id="cd00130">
    <property type="entry name" value="PAS"/>
    <property type="match status" value="1"/>
</dbReference>
<dbReference type="Pfam" id="PF02518">
    <property type="entry name" value="HATPase_c"/>
    <property type="match status" value="1"/>
</dbReference>
<comment type="catalytic activity">
    <reaction evidence="1">
        <text>ATP + protein L-histidine = ADP + protein N-phospho-L-histidine.</text>
        <dbReference type="EC" id="2.7.13.3"/>
    </reaction>
</comment>
<evidence type="ECO:0000256" key="1">
    <source>
        <dbReference type="ARBA" id="ARBA00000085"/>
    </source>
</evidence>
<dbReference type="Gene3D" id="3.30.565.10">
    <property type="entry name" value="Histidine kinase-like ATPase, C-terminal domain"/>
    <property type="match status" value="1"/>
</dbReference>
<dbReference type="HOGENOM" id="CLU_000445_114_44_10"/>
<protein>
    <recommendedName>
        <fullName evidence="2">histidine kinase</fullName>
        <ecNumber evidence="2">2.7.13.3</ecNumber>
    </recommendedName>
</protein>
<reference evidence="5 6" key="1">
    <citation type="journal article" date="2012" name="J. Bacteriol.">
        <title>Complete Genome Sequence of Flavobacterium indicum GPSTA100-9T, Isolated from Warm Spring Water.</title>
        <authorList>
            <person name="Barbier P."/>
            <person name="Houel A."/>
            <person name="Loux V."/>
            <person name="Poulain J."/>
            <person name="Bernardet J.F."/>
            <person name="Touchon M."/>
            <person name="Duchaud E."/>
        </authorList>
    </citation>
    <scope>NUCLEOTIDE SEQUENCE [LARGE SCALE GENOMIC DNA]</scope>
    <source>
        <strain evidence="6">DSM 17447 / CIP 109464 / GPTSA100-9</strain>
    </source>
</reference>
<organism evidence="5 6">
    <name type="scientific">Flavobacterium indicum (strain DSM 17447 / CIP 109464 / GPTSA100-9)</name>
    <dbReference type="NCBI Taxonomy" id="1094466"/>
    <lineage>
        <taxon>Bacteria</taxon>
        <taxon>Pseudomonadati</taxon>
        <taxon>Bacteroidota</taxon>
        <taxon>Flavobacteriia</taxon>
        <taxon>Flavobacteriales</taxon>
        <taxon>Flavobacteriaceae</taxon>
        <taxon>Flavobacterium</taxon>
    </lineage>
</organism>
<evidence type="ECO:0000259" key="4">
    <source>
        <dbReference type="PROSITE" id="PS50109"/>
    </source>
</evidence>
<dbReference type="AlphaFoldDB" id="H8XTZ9"/>
<dbReference type="InterPro" id="IPR003018">
    <property type="entry name" value="GAF"/>
</dbReference>
<gene>
    <name evidence="5" type="ordered locus">KQS_08970</name>
</gene>
<dbReference type="PANTHER" id="PTHR43102">
    <property type="entry name" value="SLR1143 PROTEIN"/>
    <property type="match status" value="1"/>
</dbReference>
<dbReference type="SUPFAM" id="SSF55785">
    <property type="entry name" value="PYP-like sensor domain (PAS domain)"/>
    <property type="match status" value="1"/>
</dbReference>
<dbReference type="EC" id="2.7.13.3" evidence="2"/>
<dbReference type="InterPro" id="IPR000014">
    <property type="entry name" value="PAS"/>
</dbReference>
<dbReference type="PATRIC" id="fig|1094466.5.peg.1758"/>
<keyword evidence="5" id="KW-0418">Kinase</keyword>
<evidence type="ECO:0000313" key="5">
    <source>
        <dbReference type="EMBL" id="CCG53729.1"/>
    </source>
</evidence>
<dbReference type="RefSeq" id="WP_014388848.1">
    <property type="nucleotide sequence ID" value="NC_017025.1"/>
</dbReference>
<dbReference type="eggNOG" id="COG2205">
    <property type="taxonomic scope" value="Bacteria"/>
</dbReference>
<dbReference type="InterPro" id="IPR004358">
    <property type="entry name" value="Sig_transdc_His_kin-like_C"/>
</dbReference>
<dbReference type="PANTHER" id="PTHR43102:SF2">
    <property type="entry name" value="GAF DOMAIN-CONTAINING PROTEIN"/>
    <property type="match status" value="1"/>
</dbReference>
<dbReference type="InterPro" id="IPR029016">
    <property type="entry name" value="GAF-like_dom_sf"/>
</dbReference>
<accession>H8XTZ9</accession>
<dbReference type="SUPFAM" id="SSF55874">
    <property type="entry name" value="ATPase domain of HSP90 chaperone/DNA topoisomerase II/histidine kinase"/>
    <property type="match status" value="1"/>
</dbReference>
<dbReference type="InterPro" id="IPR035965">
    <property type="entry name" value="PAS-like_dom_sf"/>
</dbReference>
<dbReference type="Gene3D" id="3.30.450.40">
    <property type="match status" value="1"/>
</dbReference>
<evidence type="ECO:0000256" key="3">
    <source>
        <dbReference type="SAM" id="Coils"/>
    </source>
</evidence>
<dbReference type="SMART" id="SM00065">
    <property type="entry name" value="GAF"/>
    <property type="match status" value="1"/>
</dbReference>
<dbReference type="Proteomes" id="UP000007599">
    <property type="component" value="Chromosome I"/>
</dbReference>
<dbReference type="InterPro" id="IPR003594">
    <property type="entry name" value="HATPase_dom"/>
</dbReference>
<dbReference type="KEGG" id="fin:KQS_08970"/>
<evidence type="ECO:0000313" key="6">
    <source>
        <dbReference type="Proteomes" id="UP000007599"/>
    </source>
</evidence>
<dbReference type="Gene3D" id="3.30.450.20">
    <property type="entry name" value="PAS domain"/>
    <property type="match status" value="1"/>
</dbReference>
<reference evidence="6" key="2">
    <citation type="submission" date="2012-03" db="EMBL/GenBank/DDBJ databases">
        <title>Complete genome sequence of Flavobacterium indicum GPTSA100-9T, isolated from warm spring water.</title>
        <authorList>
            <person name="Barbier P."/>
            <person name="Houel A."/>
            <person name="Loux V."/>
            <person name="Poulain J."/>
            <person name="Bernardet J.-F."/>
            <person name="Touchon M."/>
            <person name="Duchaud E."/>
        </authorList>
    </citation>
    <scope>NUCLEOTIDE SEQUENCE [LARGE SCALE GENOMIC DNA]</scope>
    <source>
        <strain evidence="6">DSM 17447 / CIP 109464 / GPTSA100-9</strain>
    </source>
</reference>
<dbReference type="OrthoDB" id="5522855at2"/>
<sequence length="528" mass="61845">MISPKIPNNEFIRLQELYSYKILDSLEEEDYDFITLLAAQICNSKYALITLIDSDRQWFKSKCGIDINETPRELSFCGHAIYENKDIYIVEDARKDIHFHDNPFVVQEPHIVFYAGVPLRSDDNLPLGTLCVFHDDTILLNQDQITALKALARQVMNIMQLRKSTIKLEEQAQLLKNKNENLEDFFKAFKDLIVITDRAFEILKVNESWIEDYEQHNSEVKATNWFHYIHETDKKFIESIFDKTPNTNEVETFLCRIKDNKGFYREVKWRVYYLDNKYYLYGRDRTDQNNKETNLLKLLNLSKVQNERLQNFAHIVSHNLRSHSSNISALIHLIGEKYPVKDNEFFKMLLLASENMIETTNHLSEVALLYNAGKDELKQIPLKQVIARALDIFQLELIQNNFEVKLVCKEQIVVLGYAEYLDSVFQNLISNAIKYARTNVQKQLFIEAKDEGDYINVSFEDNGLGIDLERNKDKIFGMYKTFHFTENARGLGLFITKNQMEGMGGWIEVKSKVNEGTKFNLFFKKPYA</sequence>
<dbReference type="GO" id="GO:0004673">
    <property type="term" value="F:protein histidine kinase activity"/>
    <property type="evidence" value="ECO:0007669"/>
    <property type="project" value="UniProtKB-EC"/>
</dbReference>
<dbReference type="SUPFAM" id="SSF55781">
    <property type="entry name" value="GAF domain-like"/>
    <property type="match status" value="1"/>
</dbReference>
<dbReference type="STRING" id="1094466.KQS_08970"/>
<dbReference type="InterPro" id="IPR036890">
    <property type="entry name" value="HATPase_C_sf"/>
</dbReference>
<evidence type="ECO:0000256" key="2">
    <source>
        <dbReference type="ARBA" id="ARBA00012438"/>
    </source>
</evidence>
<dbReference type="InterPro" id="IPR005467">
    <property type="entry name" value="His_kinase_dom"/>
</dbReference>
<dbReference type="SMART" id="SM00387">
    <property type="entry name" value="HATPase_c"/>
    <property type="match status" value="1"/>
</dbReference>
<dbReference type="PROSITE" id="PS50109">
    <property type="entry name" value="HIS_KIN"/>
    <property type="match status" value="1"/>
</dbReference>